<gene>
    <name evidence="1" type="ORF">J3R30DRAFT_3238444</name>
</gene>
<reference evidence="1" key="1">
    <citation type="submission" date="2022-08" db="EMBL/GenBank/DDBJ databases">
        <title>A Global Phylogenomic Analysis of the Shiitake Genus Lentinula.</title>
        <authorList>
            <consortium name="DOE Joint Genome Institute"/>
            <person name="Sierra-Patev S."/>
            <person name="Min B."/>
            <person name="Naranjo-Ortiz M."/>
            <person name="Looney B."/>
            <person name="Konkel Z."/>
            <person name="Slot J.C."/>
            <person name="Sakamoto Y."/>
            <person name="Steenwyk J.L."/>
            <person name="Rokas A."/>
            <person name="Carro J."/>
            <person name="Camarero S."/>
            <person name="Ferreira P."/>
            <person name="Molpeceres G."/>
            <person name="Ruiz-Duenas F.J."/>
            <person name="Serrano A."/>
            <person name="Henrissat B."/>
            <person name="Drula E."/>
            <person name="Hughes K.W."/>
            <person name="Mata J.L."/>
            <person name="Ishikawa N.K."/>
            <person name="Vargas-Isla R."/>
            <person name="Ushijima S."/>
            <person name="Smith C.A."/>
            <person name="Ahrendt S."/>
            <person name="Andreopoulos W."/>
            <person name="He G."/>
            <person name="Labutti K."/>
            <person name="Lipzen A."/>
            <person name="Ng V."/>
            <person name="Riley R."/>
            <person name="Sandor L."/>
            <person name="Barry K."/>
            <person name="Martinez A.T."/>
            <person name="Xiao Y."/>
            <person name="Gibbons J.G."/>
            <person name="Terashima K."/>
            <person name="Grigoriev I.V."/>
            <person name="Hibbett D.S."/>
        </authorList>
    </citation>
    <scope>NUCLEOTIDE SEQUENCE</scope>
    <source>
        <strain evidence="1">JLM2183</strain>
    </source>
</reference>
<accession>A0A9W9AJ77</accession>
<feature type="non-terminal residue" evidence="1">
    <location>
        <position position="1"/>
    </location>
</feature>
<sequence length="133" mass="14633">PVFSRTRNAISSGSVFVDAIVDSIRKAAEVPHTPWFTLIPPVIGTRSQAHYASALCITLKTRSDLRRAKNLARYWKSSAKEGEKHKDVITPSGSTLSEMQGVLTEERQKAVDALWSKLKSGELPLRSTVVTQA</sequence>
<evidence type="ECO:0000313" key="1">
    <source>
        <dbReference type="EMBL" id="KAJ4483856.1"/>
    </source>
</evidence>
<proteinExistence type="predicted"/>
<name>A0A9W9AJ77_9AGAR</name>
<feature type="non-terminal residue" evidence="1">
    <location>
        <position position="133"/>
    </location>
</feature>
<evidence type="ECO:0000313" key="2">
    <source>
        <dbReference type="Proteomes" id="UP001150266"/>
    </source>
</evidence>
<dbReference type="AlphaFoldDB" id="A0A9W9AJ77"/>
<dbReference type="Proteomes" id="UP001150266">
    <property type="component" value="Unassembled WGS sequence"/>
</dbReference>
<dbReference type="EMBL" id="JAOTPV010000004">
    <property type="protein sequence ID" value="KAJ4483856.1"/>
    <property type="molecule type" value="Genomic_DNA"/>
</dbReference>
<organism evidence="1 2">
    <name type="scientific">Lentinula aciculospora</name>
    <dbReference type="NCBI Taxonomy" id="153920"/>
    <lineage>
        <taxon>Eukaryota</taxon>
        <taxon>Fungi</taxon>
        <taxon>Dikarya</taxon>
        <taxon>Basidiomycota</taxon>
        <taxon>Agaricomycotina</taxon>
        <taxon>Agaricomycetes</taxon>
        <taxon>Agaricomycetidae</taxon>
        <taxon>Agaricales</taxon>
        <taxon>Marasmiineae</taxon>
        <taxon>Omphalotaceae</taxon>
        <taxon>Lentinula</taxon>
    </lineage>
</organism>
<protein>
    <submittedName>
        <fullName evidence="1">Uncharacterized protein</fullName>
    </submittedName>
</protein>
<keyword evidence="2" id="KW-1185">Reference proteome</keyword>
<comment type="caution">
    <text evidence="1">The sequence shown here is derived from an EMBL/GenBank/DDBJ whole genome shotgun (WGS) entry which is preliminary data.</text>
</comment>
<dbReference type="OrthoDB" id="2798624at2759"/>